<feature type="compositionally biased region" description="Low complexity" evidence="9">
    <location>
        <begin position="581"/>
        <end position="603"/>
    </location>
</feature>
<accession>A0A0L0DJW5</accession>
<dbReference type="PANTHER" id="PTHR13466">
    <property type="entry name" value="TEX2 PROTEIN-RELATED"/>
    <property type="match status" value="1"/>
</dbReference>
<dbReference type="Proteomes" id="UP000054408">
    <property type="component" value="Unassembled WGS sequence"/>
</dbReference>
<evidence type="ECO:0000256" key="3">
    <source>
        <dbReference type="ARBA" id="ARBA00022692"/>
    </source>
</evidence>
<keyword evidence="7" id="KW-0446">Lipid-binding</keyword>
<name>A0A0L0DJW5_THETB</name>
<dbReference type="eggNOG" id="KOG2238">
    <property type="taxonomic scope" value="Eukaryota"/>
</dbReference>
<evidence type="ECO:0000256" key="5">
    <source>
        <dbReference type="ARBA" id="ARBA00022989"/>
    </source>
</evidence>
<keyword evidence="2" id="KW-0813">Transport</keyword>
<comment type="subcellular location">
    <subcellularLocation>
        <location evidence="1">Endoplasmic reticulum membrane</location>
    </subcellularLocation>
</comment>
<sequence length="643" mass="67098">MGWLTTLAATFVLGALTAVVGLLAALRYLLTTPIAGPAAEARRAERVAASDWSPEGHLRSLAGEAVIKAAEDMVFEGAIVAVPVGAPKLGGEAGSGATAGFKHGVLHNNMLVLFASSAKTAHQDVIRVDGAQIVMLPADATSISRQLSPKFPLRLVHPDRPIWGMDEAVDLYFVSAREKEAWMLALERAVALGDNACLALDAMFRTKARDHFGPWAARLESTDAVRPVAWFNALVGRMFWTAHYNAKMVAFFKRLIEKKIAKVKLPKMVEAIHVKHFEIGPNVPLLQWAKLLDVGPDGRIEVEGAFEYHGGVHIILEPVISVFTVEIPICISLRITRFSGHVLVHIAPPPSQRIWLGFYEQPDIAMEVDTVLGTAYNINIPDITDIIVDRIKAELVDPNNVLRNAVGGFDSDSSRAVLDLIHGRVSVPTDAGAPSAGAPVSSRLHTSHASVLAALGVDVEVALVSAPQSPAAPPSSTPSPTASSGDALGDSFVLVDGDGQGDASADVDIADTAAGSAPAVEAFDFSAIHAMMKASGGGAVESTEASTAARRPAAGTVTQRKPAAPVTATAATYTPAPIDAGASLASAAPPSSDEPSSPTSISGRAGLMGRKFAASTKSFGSKLKGRLKASAAAAAAKRDAQTP</sequence>
<dbReference type="SUPFAM" id="SSF50729">
    <property type="entry name" value="PH domain-like"/>
    <property type="match status" value="1"/>
</dbReference>
<dbReference type="CDD" id="cd21675">
    <property type="entry name" value="SMP_TEX2"/>
    <property type="match status" value="1"/>
</dbReference>
<evidence type="ECO:0000256" key="1">
    <source>
        <dbReference type="ARBA" id="ARBA00004586"/>
    </source>
</evidence>
<dbReference type="STRING" id="461836.A0A0L0DJW5"/>
<evidence type="ECO:0000256" key="8">
    <source>
        <dbReference type="ARBA" id="ARBA00023136"/>
    </source>
</evidence>
<dbReference type="PROSITE" id="PS51847">
    <property type="entry name" value="SMP"/>
    <property type="match status" value="1"/>
</dbReference>
<dbReference type="PANTHER" id="PTHR13466:SF0">
    <property type="entry name" value="SMP-LTD DOMAIN-CONTAINING PROTEIN"/>
    <property type="match status" value="1"/>
</dbReference>
<evidence type="ECO:0000313" key="13">
    <source>
        <dbReference type="Proteomes" id="UP000054408"/>
    </source>
</evidence>
<feature type="region of interest" description="Disordered" evidence="9">
    <location>
        <begin position="542"/>
        <end position="563"/>
    </location>
</feature>
<dbReference type="InterPro" id="IPR001849">
    <property type="entry name" value="PH_domain"/>
</dbReference>
<dbReference type="OrthoDB" id="26740at2759"/>
<keyword evidence="3" id="KW-0812">Transmembrane</keyword>
<feature type="domain" description="PH" evidence="10">
    <location>
        <begin position="105"/>
        <end position="191"/>
    </location>
</feature>
<feature type="domain" description="SMP-LTD" evidence="11">
    <location>
        <begin position="224"/>
        <end position="406"/>
    </location>
</feature>
<protein>
    <recommendedName>
        <fullName evidence="14">SMP-LTD domain-containing protein</fullName>
    </recommendedName>
</protein>
<feature type="region of interest" description="Disordered" evidence="9">
    <location>
        <begin position="467"/>
        <end position="499"/>
    </location>
</feature>
<evidence type="ECO:0000259" key="11">
    <source>
        <dbReference type="PROSITE" id="PS51847"/>
    </source>
</evidence>
<evidence type="ECO:0000256" key="6">
    <source>
        <dbReference type="ARBA" id="ARBA00023055"/>
    </source>
</evidence>
<evidence type="ECO:0000256" key="7">
    <source>
        <dbReference type="ARBA" id="ARBA00023121"/>
    </source>
</evidence>
<evidence type="ECO:0008006" key="14">
    <source>
        <dbReference type="Google" id="ProtNLM"/>
    </source>
</evidence>
<keyword evidence="8" id="KW-0472">Membrane</keyword>
<keyword evidence="5" id="KW-1133">Transmembrane helix</keyword>
<proteinExistence type="predicted"/>
<organism evidence="12 13">
    <name type="scientific">Thecamonas trahens ATCC 50062</name>
    <dbReference type="NCBI Taxonomy" id="461836"/>
    <lineage>
        <taxon>Eukaryota</taxon>
        <taxon>Apusozoa</taxon>
        <taxon>Apusomonadida</taxon>
        <taxon>Apusomonadidae</taxon>
        <taxon>Thecamonas</taxon>
    </lineage>
</organism>
<feature type="region of interest" description="Disordered" evidence="9">
    <location>
        <begin position="581"/>
        <end position="605"/>
    </location>
</feature>
<keyword evidence="13" id="KW-1185">Reference proteome</keyword>
<dbReference type="RefSeq" id="XP_013755313.1">
    <property type="nucleotide sequence ID" value="XM_013899859.1"/>
</dbReference>
<evidence type="ECO:0000313" key="12">
    <source>
        <dbReference type="EMBL" id="KNC52520.1"/>
    </source>
</evidence>
<gene>
    <name evidence="12" type="ORF">AMSG_08086</name>
</gene>
<reference evidence="12 13" key="1">
    <citation type="submission" date="2010-05" db="EMBL/GenBank/DDBJ databases">
        <title>The Genome Sequence of Thecamonas trahens ATCC 50062.</title>
        <authorList>
            <consortium name="The Broad Institute Genome Sequencing Platform"/>
            <person name="Russ C."/>
            <person name="Cuomo C."/>
            <person name="Shea T."/>
            <person name="Young S.K."/>
            <person name="Zeng Q."/>
            <person name="Koehrsen M."/>
            <person name="Haas B."/>
            <person name="Borodovsky M."/>
            <person name="Guigo R."/>
            <person name="Alvarado L."/>
            <person name="Berlin A."/>
            <person name="Bochicchio J."/>
            <person name="Borenstein D."/>
            <person name="Chapman S."/>
            <person name="Chen Z."/>
            <person name="Freedman E."/>
            <person name="Gellesch M."/>
            <person name="Goldberg J."/>
            <person name="Griggs A."/>
            <person name="Gujja S."/>
            <person name="Heilman E."/>
            <person name="Heiman D."/>
            <person name="Hepburn T."/>
            <person name="Howarth C."/>
            <person name="Jen D."/>
            <person name="Larson L."/>
            <person name="Mehta T."/>
            <person name="Park D."/>
            <person name="Pearson M."/>
            <person name="Roberts A."/>
            <person name="Saif S."/>
            <person name="Shenoy N."/>
            <person name="Sisk P."/>
            <person name="Stolte C."/>
            <person name="Sykes S."/>
            <person name="Thomson T."/>
            <person name="Walk T."/>
            <person name="White J."/>
            <person name="Yandava C."/>
            <person name="Burger G."/>
            <person name="Gray M.W."/>
            <person name="Holland P.W.H."/>
            <person name="King N."/>
            <person name="Lang F.B.F."/>
            <person name="Roger A.J."/>
            <person name="Ruiz-Trillo I."/>
            <person name="Lander E."/>
            <person name="Nusbaum C."/>
        </authorList>
    </citation>
    <scope>NUCLEOTIDE SEQUENCE [LARGE SCALE GENOMIC DNA]</scope>
    <source>
        <strain evidence="12 13">ATCC 50062</strain>
    </source>
</reference>
<keyword evidence="6" id="KW-0445">Lipid transport</keyword>
<dbReference type="EMBL" id="GL349473">
    <property type="protein sequence ID" value="KNC52520.1"/>
    <property type="molecule type" value="Genomic_DNA"/>
</dbReference>
<evidence type="ECO:0000256" key="2">
    <source>
        <dbReference type="ARBA" id="ARBA00022448"/>
    </source>
</evidence>
<dbReference type="GO" id="GO:0006869">
    <property type="term" value="P:lipid transport"/>
    <property type="evidence" value="ECO:0007669"/>
    <property type="project" value="UniProtKB-KW"/>
</dbReference>
<dbReference type="PROSITE" id="PS50003">
    <property type="entry name" value="PH_DOMAIN"/>
    <property type="match status" value="1"/>
</dbReference>
<dbReference type="GeneID" id="25566854"/>
<dbReference type="InterPro" id="IPR031468">
    <property type="entry name" value="SMP_LBD"/>
</dbReference>
<evidence type="ECO:0000256" key="4">
    <source>
        <dbReference type="ARBA" id="ARBA00022824"/>
    </source>
</evidence>
<evidence type="ECO:0000259" key="10">
    <source>
        <dbReference type="PROSITE" id="PS50003"/>
    </source>
</evidence>
<dbReference type="GO" id="GO:0008289">
    <property type="term" value="F:lipid binding"/>
    <property type="evidence" value="ECO:0007669"/>
    <property type="project" value="UniProtKB-KW"/>
</dbReference>
<dbReference type="GO" id="GO:0005789">
    <property type="term" value="C:endoplasmic reticulum membrane"/>
    <property type="evidence" value="ECO:0007669"/>
    <property type="project" value="UniProtKB-SubCell"/>
</dbReference>
<dbReference type="AlphaFoldDB" id="A0A0L0DJW5"/>
<evidence type="ECO:0000256" key="9">
    <source>
        <dbReference type="SAM" id="MobiDB-lite"/>
    </source>
</evidence>
<keyword evidence="4" id="KW-0256">Endoplasmic reticulum</keyword>